<organism evidence="1">
    <name type="scientific">Sphingobacterium sp. (strain 21)</name>
    <dbReference type="NCBI Taxonomy" id="743722"/>
    <lineage>
        <taxon>Bacteria</taxon>
        <taxon>Pseudomonadati</taxon>
        <taxon>Bacteroidota</taxon>
        <taxon>Sphingobacteriia</taxon>
        <taxon>Sphingobacteriales</taxon>
        <taxon>Sphingobacteriaceae</taxon>
        <taxon>Sphingobacterium</taxon>
    </lineage>
</organism>
<evidence type="ECO:0000313" key="1">
    <source>
        <dbReference type="EMBL" id="ADZ76981.1"/>
    </source>
</evidence>
<protein>
    <submittedName>
        <fullName evidence="1">Uncharacterized protein</fullName>
    </submittedName>
</protein>
<dbReference type="AlphaFoldDB" id="F4C507"/>
<gene>
    <name evidence="1" type="ordered locus">Sph21_0399</name>
</gene>
<sequence>MNGINFEERRIDVFKPRLVQPLLLQLTHKKKQRNIPLLWLKNMIIEHLPFNTEFLQNGASNTGRRVSTIVV</sequence>
<reference evidence="1" key="1">
    <citation type="submission" date="2011-03" db="EMBL/GenBank/DDBJ databases">
        <title>Complete sequence of Sphingobacterium sp. 21.</title>
        <authorList>
            <consortium name="US DOE Joint Genome Institute"/>
            <person name="Lucas S."/>
            <person name="Copeland A."/>
            <person name="Lapidus A."/>
            <person name="Cheng J.-F."/>
            <person name="Goodwin L."/>
            <person name="Pitluck S."/>
            <person name="Davenport K."/>
            <person name="Detter J.C."/>
            <person name="Han C."/>
            <person name="Tapia R."/>
            <person name="Land M."/>
            <person name="Hauser L."/>
            <person name="Kyrpides N."/>
            <person name="Ivanova N."/>
            <person name="Ovchinnikova G."/>
            <person name="Pagani I."/>
            <person name="Siebers A.K."/>
            <person name="Allgaier M."/>
            <person name="Thelen M.P."/>
            <person name="Hugenholtz P."/>
            <person name="Woyke T."/>
        </authorList>
    </citation>
    <scope>NUCLEOTIDE SEQUENCE</scope>
    <source>
        <strain evidence="1">21</strain>
    </source>
</reference>
<proteinExistence type="predicted"/>
<dbReference type="HOGENOM" id="CLU_2737969_0_0_10"/>
<name>F4C507_SPHS2</name>
<dbReference type="EMBL" id="CP002584">
    <property type="protein sequence ID" value="ADZ76981.1"/>
    <property type="molecule type" value="Genomic_DNA"/>
</dbReference>
<accession>F4C507</accession>
<dbReference type="KEGG" id="shg:Sph21_0399"/>